<protein>
    <submittedName>
        <fullName evidence="1">Uncharacterized protein</fullName>
    </submittedName>
</protein>
<sequence length="343" mass="38237">MSSMQISACLHHVKVLSRGPRLVYNAANSQKCAPVCLFGGKGKSENNNESSPWKSLEKAMGGFKKEPDVQDLLRKQMQEREFDDGDGGAGNRPGGGGDGSGGSEDEGFAGIWDEFVQVFLATVGFIFLYIYLINGDEMNRIAKDYIKYLFGGDKSVRLRRNMYAWGRFYRHITRKKVVQRDWLERAILNTPTWWSDVKCNRCFLITLGNKIEWFSLLLPGGMSEHQVAQMGLFSVGCRVRGGKAMNDEGVRSMSNWVGDNAGRECECLGWADLAESKCMMLRKLRKSPAAQPMRVQLVNDCGTAIPMRENSTPSMAVPLLIPARKSEIGADGDYSNTNKKLYA</sequence>
<gene>
    <name evidence="1" type="ORF">MRB53_019010</name>
</gene>
<comment type="caution">
    <text evidence="1">The sequence shown here is derived from an EMBL/GenBank/DDBJ whole genome shotgun (WGS) entry which is preliminary data.</text>
</comment>
<dbReference type="EMBL" id="CM056813">
    <property type="protein sequence ID" value="KAJ8642316.1"/>
    <property type="molecule type" value="Genomic_DNA"/>
</dbReference>
<proteinExistence type="predicted"/>
<reference evidence="1 2" key="1">
    <citation type="journal article" date="2022" name="Hortic Res">
        <title>A haplotype resolved chromosomal level avocado genome allows analysis of novel avocado genes.</title>
        <authorList>
            <person name="Nath O."/>
            <person name="Fletcher S.J."/>
            <person name="Hayward A."/>
            <person name="Shaw L.M."/>
            <person name="Masouleh A.K."/>
            <person name="Furtado A."/>
            <person name="Henry R.J."/>
            <person name="Mitter N."/>
        </authorList>
    </citation>
    <scope>NUCLEOTIDE SEQUENCE [LARGE SCALE GENOMIC DNA]</scope>
    <source>
        <strain evidence="2">cv. Hass</strain>
    </source>
</reference>
<name>A0ACC2M9L3_PERAE</name>
<accession>A0ACC2M9L3</accession>
<keyword evidence="2" id="KW-1185">Reference proteome</keyword>
<evidence type="ECO:0000313" key="1">
    <source>
        <dbReference type="EMBL" id="KAJ8642316.1"/>
    </source>
</evidence>
<evidence type="ECO:0000313" key="2">
    <source>
        <dbReference type="Proteomes" id="UP001234297"/>
    </source>
</evidence>
<dbReference type="Proteomes" id="UP001234297">
    <property type="component" value="Chromosome 5"/>
</dbReference>
<organism evidence="1 2">
    <name type="scientific">Persea americana</name>
    <name type="common">Avocado</name>
    <dbReference type="NCBI Taxonomy" id="3435"/>
    <lineage>
        <taxon>Eukaryota</taxon>
        <taxon>Viridiplantae</taxon>
        <taxon>Streptophyta</taxon>
        <taxon>Embryophyta</taxon>
        <taxon>Tracheophyta</taxon>
        <taxon>Spermatophyta</taxon>
        <taxon>Magnoliopsida</taxon>
        <taxon>Magnoliidae</taxon>
        <taxon>Laurales</taxon>
        <taxon>Lauraceae</taxon>
        <taxon>Persea</taxon>
    </lineage>
</organism>